<proteinExistence type="predicted"/>
<dbReference type="GO" id="GO:0045332">
    <property type="term" value="P:phospholipid translocation"/>
    <property type="evidence" value="ECO:0007669"/>
    <property type="project" value="TreeGrafter"/>
</dbReference>
<name>A0A3P7NMB6_DIBLA</name>
<comment type="subcellular location">
    <subcellularLocation>
        <location evidence="1">Endomembrane system</location>
    </subcellularLocation>
</comment>
<dbReference type="InterPro" id="IPR023214">
    <property type="entry name" value="HAD_sf"/>
</dbReference>
<gene>
    <name evidence="3" type="ORF">DILT_LOCUS5323</name>
</gene>
<sequence>MSRRTRIPNTTDFLCLFAVSFETLGFSCKLLTREQSQFILDATSTEEMTNQLKDTLENFQGETKALIINGRSVDFALAPECRKDFLKIAMSCESVICCR</sequence>
<dbReference type="Gene3D" id="3.40.50.1000">
    <property type="entry name" value="HAD superfamily/HAD-like"/>
    <property type="match status" value="1"/>
</dbReference>
<dbReference type="EMBL" id="UYRU01047166">
    <property type="protein sequence ID" value="VDN09492.1"/>
    <property type="molecule type" value="Genomic_DNA"/>
</dbReference>
<keyword evidence="4" id="KW-1185">Reference proteome</keyword>
<evidence type="ECO:0000256" key="2">
    <source>
        <dbReference type="ARBA" id="ARBA00022448"/>
    </source>
</evidence>
<dbReference type="PANTHER" id="PTHR24092:SF180">
    <property type="entry name" value="PHOSPHOLIPID-TRANSPORTING ATPASE DNF1-RELATED"/>
    <property type="match status" value="1"/>
</dbReference>
<dbReference type="GO" id="GO:0005886">
    <property type="term" value="C:plasma membrane"/>
    <property type="evidence" value="ECO:0007669"/>
    <property type="project" value="TreeGrafter"/>
</dbReference>
<keyword evidence="2" id="KW-0813">Transport</keyword>
<evidence type="ECO:0000313" key="3">
    <source>
        <dbReference type="EMBL" id="VDN09492.1"/>
    </source>
</evidence>
<dbReference type="AlphaFoldDB" id="A0A3P7NMB6"/>
<organism evidence="3 4">
    <name type="scientific">Dibothriocephalus latus</name>
    <name type="common">Fish tapeworm</name>
    <name type="synonym">Diphyllobothrium latum</name>
    <dbReference type="NCBI Taxonomy" id="60516"/>
    <lineage>
        <taxon>Eukaryota</taxon>
        <taxon>Metazoa</taxon>
        <taxon>Spiralia</taxon>
        <taxon>Lophotrochozoa</taxon>
        <taxon>Platyhelminthes</taxon>
        <taxon>Cestoda</taxon>
        <taxon>Eucestoda</taxon>
        <taxon>Diphyllobothriidea</taxon>
        <taxon>Diphyllobothriidae</taxon>
        <taxon>Dibothriocephalus</taxon>
    </lineage>
</organism>
<dbReference type="OrthoDB" id="1726547at2759"/>
<protein>
    <submittedName>
        <fullName evidence="3">Uncharacterized protein</fullName>
    </submittedName>
</protein>
<dbReference type="Proteomes" id="UP000281553">
    <property type="component" value="Unassembled WGS sequence"/>
</dbReference>
<accession>A0A3P7NMB6</accession>
<evidence type="ECO:0000256" key="1">
    <source>
        <dbReference type="ARBA" id="ARBA00004308"/>
    </source>
</evidence>
<dbReference type="PANTHER" id="PTHR24092">
    <property type="entry name" value="PROBABLE PHOSPHOLIPID-TRANSPORTING ATPASE"/>
    <property type="match status" value="1"/>
</dbReference>
<reference evidence="3 4" key="1">
    <citation type="submission" date="2018-11" db="EMBL/GenBank/DDBJ databases">
        <authorList>
            <consortium name="Pathogen Informatics"/>
        </authorList>
    </citation>
    <scope>NUCLEOTIDE SEQUENCE [LARGE SCALE GENOMIC DNA]</scope>
</reference>
<dbReference type="GO" id="GO:0140326">
    <property type="term" value="F:ATPase-coupled intramembrane lipid transporter activity"/>
    <property type="evidence" value="ECO:0007669"/>
    <property type="project" value="TreeGrafter"/>
</dbReference>
<evidence type="ECO:0000313" key="4">
    <source>
        <dbReference type="Proteomes" id="UP000281553"/>
    </source>
</evidence>